<comment type="caution">
    <text evidence="2">The sequence shown here is derived from an EMBL/GenBank/DDBJ whole genome shotgun (WGS) entry which is preliminary data.</text>
</comment>
<dbReference type="PANTHER" id="PTHR33164:SF57">
    <property type="entry name" value="MARR-FAMILY TRANSCRIPTIONAL REGULATOR"/>
    <property type="match status" value="1"/>
</dbReference>
<evidence type="ECO:0000313" key="2">
    <source>
        <dbReference type="EMBL" id="KXP03358.1"/>
    </source>
</evidence>
<organism evidence="2 3">
    <name type="scientific">Tsukamurella pseudospumae</name>
    <dbReference type="NCBI Taxonomy" id="239498"/>
    <lineage>
        <taxon>Bacteria</taxon>
        <taxon>Bacillati</taxon>
        <taxon>Actinomycetota</taxon>
        <taxon>Actinomycetes</taxon>
        <taxon>Mycobacteriales</taxon>
        <taxon>Tsukamurellaceae</taxon>
        <taxon>Tsukamurella</taxon>
    </lineage>
</organism>
<evidence type="ECO:0000313" key="3">
    <source>
        <dbReference type="Proteomes" id="UP000070258"/>
    </source>
</evidence>
<dbReference type="Gene3D" id="1.10.10.10">
    <property type="entry name" value="Winged helix-like DNA-binding domain superfamily/Winged helix DNA-binding domain"/>
    <property type="match status" value="1"/>
</dbReference>
<dbReference type="Proteomes" id="UP000070258">
    <property type="component" value="Unassembled WGS sequence"/>
</dbReference>
<dbReference type="STRING" id="239498.AXK60_16110"/>
<dbReference type="EMBL" id="LSRF01000058">
    <property type="protein sequence ID" value="KXP03358.1"/>
    <property type="molecule type" value="Genomic_DNA"/>
</dbReference>
<dbReference type="InterPro" id="IPR000835">
    <property type="entry name" value="HTH_MarR-typ"/>
</dbReference>
<proteinExistence type="predicted"/>
<dbReference type="Pfam" id="PF12802">
    <property type="entry name" value="MarR_2"/>
    <property type="match status" value="1"/>
</dbReference>
<name>A0A137ZYT4_9ACTN</name>
<dbReference type="InterPro" id="IPR036388">
    <property type="entry name" value="WH-like_DNA-bd_sf"/>
</dbReference>
<feature type="domain" description="HTH marR-type" evidence="1">
    <location>
        <begin position="14"/>
        <end position="146"/>
    </location>
</feature>
<gene>
    <name evidence="2" type="ORF">AXK60_16110</name>
</gene>
<protein>
    <recommendedName>
        <fullName evidence="1">HTH marR-type domain-containing protein</fullName>
    </recommendedName>
</protein>
<dbReference type="SUPFAM" id="SSF46785">
    <property type="entry name" value="Winged helix' DNA-binding domain"/>
    <property type="match status" value="1"/>
</dbReference>
<dbReference type="GO" id="GO:0006950">
    <property type="term" value="P:response to stress"/>
    <property type="evidence" value="ECO:0007669"/>
    <property type="project" value="TreeGrafter"/>
</dbReference>
<dbReference type="InterPro" id="IPR036390">
    <property type="entry name" value="WH_DNA-bd_sf"/>
</dbReference>
<dbReference type="SMART" id="SM00347">
    <property type="entry name" value="HTH_MARR"/>
    <property type="match status" value="1"/>
</dbReference>
<evidence type="ECO:0000259" key="1">
    <source>
        <dbReference type="PROSITE" id="PS50995"/>
    </source>
</evidence>
<dbReference type="PANTHER" id="PTHR33164">
    <property type="entry name" value="TRANSCRIPTIONAL REGULATOR, MARR FAMILY"/>
    <property type="match status" value="1"/>
</dbReference>
<dbReference type="InterPro" id="IPR039422">
    <property type="entry name" value="MarR/SlyA-like"/>
</dbReference>
<dbReference type="GO" id="GO:0003700">
    <property type="term" value="F:DNA-binding transcription factor activity"/>
    <property type="evidence" value="ECO:0007669"/>
    <property type="project" value="InterPro"/>
</dbReference>
<dbReference type="PRINTS" id="PR00598">
    <property type="entry name" value="HTHMARR"/>
</dbReference>
<sequence length="159" mass="17642">MMTDEERAERIEGIVGVIAELTRLKERHAVMTRHAVAPDGVELAAYTALFALVKGGPMRSSALAEQIHTDPSTASRYVTTLTNLGYAERTADPSDRRAALVSATEAGEAKVAFIREQRNEKLRPLMEEWTDEEIDQFVVLGNRALLQFEQALKLMRGGE</sequence>
<dbReference type="AlphaFoldDB" id="A0A137ZYT4"/>
<dbReference type="PROSITE" id="PS50995">
    <property type="entry name" value="HTH_MARR_2"/>
    <property type="match status" value="1"/>
</dbReference>
<accession>A0A137ZYT4</accession>
<reference evidence="3" key="1">
    <citation type="submission" date="2016-02" db="EMBL/GenBank/DDBJ databases">
        <authorList>
            <person name="Wen L."/>
            <person name="He K."/>
            <person name="Yang H."/>
        </authorList>
    </citation>
    <scope>NUCLEOTIDE SEQUENCE [LARGE SCALE GENOMIC DNA]</scope>
    <source>
        <strain evidence="3">JCM 15929</strain>
    </source>
</reference>